<dbReference type="EMBL" id="QNRR01000006">
    <property type="protein sequence ID" value="RBP42456.1"/>
    <property type="molecule type" value="Genomic_DNA"/>
</dbReference>
<dbReference type="RefSeq" id="WP_113959587.1">
    <property type="nucleotide sequence ID" value="NZ_QNRR01000006.1"/>
</dbReference>
<gene>
    <name evidence="2" type="ORF">DES53_106164</name>
</gene>
<evidence type="ECO:0000256" key="1">
    <source>
        <dbReference type="SAM" id="MobiDB-lite"/>
    </source>
</evidence>
<evidence type="ECO:0000313" key="2">
    <source>
        <dbReference type="EMBL" id="RBP42456.1"/>
    </source>
</evidence>
<dbReference type="Proteomes" id="UP000253426">
    <property type="component" value="Unassembled WGS sequence"/>
</dbReference>
<dbReference type="OrthoDB" id="196592at2"/>
<organism evidence="2 3">
    <name type="scientific">Roseimicrobium gellanilyticum</name>
    <dbReference type="NCBI Taxonomy" id="748857"/>
    <lineage>
        <taxon>Bacteria</taxon>
        <taxon>Pseudomonadati</taxon>
        <taxon>Verrucomicrobiota</taxon>
        <taxon>Verrucomicrobiia</taxon>
        <taxon>Verrucomicrobiales</taxon>
        <taxon>Verrucomicrobiaceae</taxon>
        <taxon>Roseimicrobium</taxon>
    </lineage>
</organism>
<dbReference type="AlphaFoldDB" id="A0A366HI74"/>
<comment type="caution">
    <text evidence="2">The sequence shown here is derived from an EMBL/GenBank/DDBJ whole genome shotgun (WGS) entry which is preliminary data.</text>
</comment>
<name>A0A366HI74_9BACT</name>
<evidence type="ECO:0000313" key="3">
    <source>
        <dbReference type="Proteomes" id="UP000253426"/>
    </source>
</evidence>
<proteinExistence type="predicted"/>
<protein>
    <submittedName>
        <fullName evidence="2">Uncharacterized protein</fullName>
    </submittedName>
</protein>
<feature type="region of interest" description="Disordered" evidence="1">
    <location>
        <begin position="56"/>
        <end position="82"/>
    </location>
</feature>
<keyword evidence="3" id="KW-1185">Reference proteome</keyword>
<reference evidence="2 3" key="1">
    <citation type="submission" date="2018-06" db="EMBL/GenBank/DDBJ databases">
        <title>Genomic Encyclopedia of Type Strains, Phase IV (KMG-IV): sequencing the most valuable type-strain genomes for metagenomic binning, comparative biology and taxonomic classification.</title>
        <authorList>
            <person name="Goeker M."/>
        </authorList>
    </citation>
    <scope>NUCLEOTIDE SEQUENCE [LARGE SCALE GENOMIC DNA]</scope>
    <source>
        <strain evidence="2 3">DSM 25532</strain>
    </source>
</reference>
<sequence length="158" mass="17047">MNRTVRSFVVLFALLALAGAQVFGLQRGFLCECSGEAVETSYEYCHHVHGDLHAPCEEDHHEHDGTVPRNHEHENQGGSHEHTPLKVNLTAASQGKDTTASVAVPVPVLIAIAELPDFLSFLLAAPGDTTRESATLPYIRSSGPPGIRETAKCMVLLI</sequence>
<accession>A0A366HI74</accession>